<protein>
    <recommendedName>
        <fullName evidence="10">Acetyltransferase</fullName>
    </recommendedName>
</protein>
<name>H1PZL1_9BACT</name>
<keyword evidence="5 7" id="KW-0472">Membrane</keyword>
<keyword evidence="9" id="KW-1185">Reference proteome</keyword>
<dbReference type="RefSeq" id="WP_006950984.1">
    <property type="nucleotide sequence ID" value="NZ_JH594521.1"/>
</dbReference>
<evidence type="ECO:0000256" key="2">
    <source>
        <dbReference type="ARBA" id="ARBA00022475"/>
    </source>
</evidence>
<dbReference type="GO" id="GO:0009247">
    <property type="term" value="P:glycolipid biosynthetic process"/>
    <property type="evidence" value="ECO:0007669"/>
    <property type="project" value="UniProtKB-ARBA"/>
</dbReference>
<dbReference type="CDD" id="cd07984">
    <property type="entry name" value="LPLAT_LABLAT-like"/>
    <property type="match status" value="1"/>
</dbReference>
<proteinExistence type="predicted"/>
<sequence>MNAIYRLVYVLAYGFWYVMSLLPLEVLYFLSDVLYFLVAHVVKYRHRIISTNIRSSFPDRTDDEVRQIELDFYHWFCDYLVETLKLMTIKPAQIQRRMRFEGMERLNRTLESGQSCAIYLGHYCNWEWMSSLPYWTPKQIACCELYHPLENEYFDRLFKFVRERHNSICIPMRDALRKIVEFKNNNQTIVLGYIADQVPMWNNIYHWLDFLNHDTPVLTGAERIARKNNQACFYGDLRRIRRGYYVCEMKPITLTPNEMPQWGITDAYFRMLEQTIKRQPELWLWSHNRWKRSHEDFDREWEVRDGRVVKRKINPDTN</sequence>
<dbReference type="InterPro" id="IPR004960">
    <property type="entry name" value="LipA_acyltrans"/>
</dbReference>
<dbReference type="PANTHER" id="PTHR30606">
    <property type="entry name" value="LIPID A BIOSYNTHESIS LAUROYL ACYLTRANSFERASE"/>
    <property type="match status" value="1"/>
</dbReference>
<comment type="caution">
    <text evidence="8">The sequence shown here is derived from an EMBL/GenBank/DDBJ whole genome shotgun (WGS) entry which is preliminary data.</text>
</comment>
<dbReference type="Pfam" id="PF03279">
    <property type="entry name" value="Lip_A_acyltrans"/>
    <property type="match status" value="1"/>
</dbReference>
<dbReference type="GO" id="GO:0005886">
    <property type="term" value="C:plasma membrane"/>
    <property type="evidence" value="ECO:0007669"/>
    <property type="project" value="UniProtKB-SubCell"/>
</dbReference>
<keyword evidence="6" id="KW-0012">Acyltransferase</keyword>
<dbReference type="STRING" id="883158.HMPREF9140_00099"/>
<dbReference type="EMBL" id="AGWK01000001">
    <property type="protein sequence ID" value="EHO75056.1"/>
    <property type="molecule type" value="Genomic_DNA"/>
</dbReference>
<keyword evidence="3" id="KW-0997">Cell inner membrane</keyword>
<keyword evidence="2" id="KW-1003">Cell membrane</keyword>
<feature type="transmembrane region" description="Helical" evidence="7">
    <location>
        <begin position="15"/>
        <end position="38"/>
    </location>
</feature>
<dbReference type="HOGENOM" id="CLU_049421_4_1_10"/>
<reference evidence="8 9" key="1">
    <citation type="submission" date="2011-12" db="EMBL/GenBank/DDBJ databases">
        <title>The Genome Sequence of Prevotella micans F0438.</title>
        <authorList>
            <consortium name="The Broad Institute Genome Sequencing Platform"/>
            <person name="Earl A."/>
            <person name="Ward D."/>
            <person name="Feldgarden M."/>
            <person name="Gevers D."/>
            <person name="Izard J."/>
            <person name="Baranova O.V."/>
            <person name="Blanton J.M."/>
            <person name="Wade W.G."/>
            <person name="Dewhirst F.E."/>
            <person name="Young S.K."/>
            <person name="Zeng Q."/>
            <person name="Gargeya S."/>
            <person name="Fitzgerald M."/>
            <person name="Haas B."/>
            <person name="Abouelleil A."/>
            <person name="Alvarado L."/>
            <person name="Arachchi H.M."/>
            <person name="Berlin A."/>
            <person name="Chapman S.B."/>
            <person name="Gearin G."/>
            <person name="Goldberg J."/>
            <person name="Griggs A."/>
            <person name="Gujja S."/>
            <person name="Hansen M."/>
            <person name="Heiman D."/>
            <person name="Howarth C."/>
            <person name="Larimer J."/>
            <person name="Lui A."/>
            <person name="MacDonald P.J.P."/>
            <person name="McCowen C."/>
            <person name="Montmayeur A."/>
            <person name="Murphy C."/>
            <person name="Neiman D."/>
            <person name="Pearson M."/>
            <person name="Priest M."/>
            <person name="Roberts A."/>
            <person name="Saif S."/>
            <person name="Shea T."/>
            <person name="Sisk P."/>
            <person name="Stolte C."/>
            <person name="Sykes S."/>
            <person name="Wortman J."/>
            <person name="Nusbaum C."/>
            <person name="Birren B."/>
        </authorList>
    </citation>
    <scope>NUCLEOTIDE SEQUENCE [LARGE SCALE GENOMIC DNA]</scope>
    <source>
        <strain evidence="8 9">F0438</strain>
    </source>
</reference>
<dbReference type="GO" id="GO:0016746">
    <property type="term" value="F:acyltransferase activity"/>
    <property type="evidence" value="ECO:0007669"/>
    <property type="project" value="UniProtKB-KW"/>
</dbReference>
<evidence type="ECO:0000256" key="1">
    <source>
        <dbReference type="ARBA" id="ARBA00004533"/>
    </source>
</evidence>
<comment type="subcellular location">
    <subcellularLocation>
        <location evidence="1">Cell inner membrane</location>
    </subcellularLocation>
</comment>
<accession>H1PZL1</accession>
<keyword evidence="7" id="KW-1133">Transmembrane helix</keyword>
<dbReference type="eggNOG" id="COG1560">
    <property type="taxonomic scope" value="Bacteria"/>
</dbReference>
<evidence type="ECO:0000313" key="9">
    <source>
        <dbReference type="Proteomes" id="UP000016023"/>
    </source>
</evidence>
<evidence type="ECO:0000256" key="6">
    <source>
        <dbReference type="ARBA" id="ARBA00023315"/>
    </source>
</evidence>
<keyword evidence="4" id="KW-0808">Transferase</keyword>
<evidence type="ECO:0008006" key="10">
    <source>
        <dbReference type="Google" id="ProtNLM"/>
    </source>
</evidence>
<dbReference type="PATRIC" id="fig|883158.3.peg.108"/>
<evidence type="ECO:0000256" key="3">
    <source>
        <dbReference type="ARBA" id="ARBA00022519"/>
    </source>
</evidence>
<evidence type="ECO:0000256" key="7">
    <source>
        <dbReference type="SAM" id="Phobius"/>
    </source>
</evidence>
<evidence type="ECO:0000256" key="4">
    <source>
        <dbReference type="ARBA" id="ARBA00022679"/>
    </source>
</evidence>
<keyword evidence="7" id="KW-0812">Transmembrane</keyword>
<dbReference type="PANTHER" id="PTHR30606:SF10">
    <property type="entry name" value="PHOSPHATIDYLINOSITOL MANNOSIDE ACYLTRANSFERASE"/>
    <property type="match status" value="1"/>
</dbReference>
<evidence type="ECO:0000256" key="5">
    <source>
        <dbReference type="ARBA" id="ARBA00023136"/>
    </source>
</evidence>
<evidence type="ECO:0000313" key="8">
    <source>
        <dbReference type="EMBL" id="EHO75056.1"/>
    </source>
</evidence>
<gene>
    <name evidence="8" type="ORF">HMPREF9140_00099</name>
</gene>
<organism evidence="8 9">
    <name type="scientific">Prevotella micans F0438</name>
    <dbReference type="NCBI Taxonomy" id="883158"/>
    <lineage>
        <taxon>Bacteria</taxon>
        <taxon>Pseudomonadati</taxon>
        <taxon>Bacteroidota</taxon>
        <taxon>Bacteroidia</taxon>
        <taxon>Bacteroidales</taxon>
        <taxon>Prevotellaceae</taxon>
        <taxon>Prevotella</taxon>
    </lineage>
</organism>
<dbReference type="AlphaFoldDB" id="H1PZL1"/>
<dbReference type="Proteomes" id="UP000016023">
    <property type="component" value="Unassembled WGS sequence"/>
</dbReference>